<dbReference type="EMBL" id="BAAAOS010000056">
    <property type="protein sequence ID" value="GAA1606934.1"/>
    <property type="molecule type" value="Genomic_DNA"/>
</dbReference>
<dbReference type="Pfam" id="PF00486">
    <property type="entry name" value="Trans_reg_C"/>
    <property type="match status" value="1"/>
</dbReference>
<dbReference type="InterPro" id="IPR036388">
    <property type="entry name" value="WH-like_DNA-bd_sf"/>
</dbReference>
<dbReference type="Pfam" id="PF03704">
    <property type="entry name" value="BTAD"/>
    <property type="match status" value="1"/>
</dbReference>
<gene>
    <name evidence="5" type="ORF">GCM10009789_71570</name>
</gene>
<dbReference type="PROSITE" id="PS51755">
    <property type="entry name" value="OMPR_PHOB"/>
    <property type="match status" value="1"/>
</dbReference>
<dbReference type="InterPro" id="IPR005158">
    <property type="entry name" value="BTAD"/>
</dbReference>
<dbReference type="SMART" id="SM00862">
    <property type="entry name" value="Trans_reg_C"/>
    <property type="match status" value="1"/>
</dbReference>
<dbReference type="PANTHER" id="PTHR47691">
    <property type="entry name" value="REGULATOR-RELATED"/>
    <property type="match status" value="1"/>
</dbReference>
<feature type="domain" description="OmpR/PhoB-type" evidence="4">
    <location>
        <begin position="1"/>
        <end position="96"/>
    </location>
</feature>
<sequence length="549" mass="60076">MRFGVLGPLAVWTDDGRPVPIPEVKVRALLADLLTHEGRPVPPDRLIEDLWADRLPRNPGATLQTRVSQLRRALEAAEPGARDLVVWQPAGYSLALPPESLDSSQFRTLTTQGRDTAAASTRTALLTDALKLWRGRAYADFADQEFARPMAVRLDEEQVTALGDHAQARLDLGEHQALASELADLTAQHPYCERLRAVHLQALYRSGRQREALTAYEDLRAHLAEELGVDPSPELSALHQAILTQDPVLRPAPATPSTNLPATLTPLIGRTQQLTQLHNLLASERLITVTGPGGIGKTALALEAARTTDPAQYSDGIWLVDLASPESVDNLIAQAQVTPSKRMLLVLDTCEHVIDEAALAAEALLKATPGLQILATSQEPLGLPGERLLTVPPLEEAVDLFLTRADLELTHENAATITEICRRLDNLPLAIELAAARVRTLGLAKLRDRLDDRFAVLAAGRRGGPPRQQTLRATYDRTWNLLTPEEQSVLRLLATYPNGFPPDDVMTRLVDRSLVIMTDTSDGPQYCLLESMRAYCARVQNAESSGHKK</sequence>
<dbReference type="InterPro" id="IPR016032">
    <property type="entry name" value="Sig_transdc_resp-reg_C-effctor"/>
</dbReference>
<evidence type="ECO:0000256" key="2">
    <source>
        <dbReference type="ARBA" id="ARBA00023125"/>
    </source>
</evidence>
<keyword evidence="2 3" id="KW-0238">DNA-binding</keyword>
<dbReference type="Gene3D" id="3.40.50.300">
    <property type="entry name" value="P-loop containing nucleotide triphosphate hydrolases"/>
    <property type="match status" value="1"/>
</dbReference>
<evidence type="ECO:0000256" key="3">
    <source>
        <dbReference type="PROSITE-ProRule" id="PRU01091"/>
    </source>
</evidence>
<evidence type="ECO:0000259" key="4">
    <source>
        <dbReference type="PROSITE" id="PS51755"/>
    </source>
</evidence>
<dbReference type="InterPro" id="IPR001867">
    <property type="entry name" value="OmpR/PhoB-type_DNA-bd"/>
</dbReference>
<dbReference type="Gene3D" id="1.10.10.10">
    <property type="entry name" value="Winged helix-like DNA-binding domain superfamily/Winged helix DNA-binding domain"/>
    <property type="match status" value="1"/>
</dbReference>
<keyword evidence="6" id="KW-1185">Reference proteome</keyword>
<dbReference type="Proteomes" id="UP001500393">
    <property type="component" value="Unassembled WGS sequence"/>
</dbReference>
<comment type="similarity">
    <text evidence="1">Belongs to the AfsR/DnrI/RedD regulatory family.</text>
</comment>
<dbReference type="SUPFAM" id="SSF46894">
    <property type="entry name" value="C-terminal effector domain of the bipartite response regulators"/>
    <property type="match status" value="1"/>
</dbReference>
<feature type="DNA-binding region" description="OmpR/PhoB-type" evidence="3">
    <location>
        <begin position="1"/>
        <end position="96"/>
    </location>
</feature>
<dbReference type="RefSeq" id="WP_344221160.1">
    <property type="nucleotide sequence ID" value="NZ_BAAAOS010000056.1"/>
</dbReference>
<evidence type="ECO:0000256" key="1">
    <source>
        <dbReference type="ARBA" id="ARBA00005820"/>
    </source>
</evidence>
<dbReference type="InterPro" id="IPR011990">
    <property type="entry name" value="TPR-like_helical_dom_sf"/>
</dbReference>
<dbReference type="InterPro" id="IPR027417">
    <property type="entry name" value="P-loop_NTPase"/>
</dbReference>
<accession>A0ABP4QBP3</accession>
<name>A0ABP4QBP3_9ACTN</name>
<protein>
    <recommendedName>
        <fullName evidence="4">OmpR/PhoB-type domain-containing protein</fullName>
    </recommendedName>
</protein>
<dbReference type="SUPFAM" id="SSF48452">
    <property type="entry name" value="TPR-like"/>
    <property type="match status" value="1"/>
</dbReference>
<proteinExistence type="inferred from homology"/>
<evidence type="ECO:0000313" key="5">
    <source>
        <dbReference type="EMBL" id="GAA1606934.1"/>
    </source>
</evidence>
<organism evidence="5 6">
    <name type="scientific">Kribbella sancticallisti</name>
    <dbReference type="NCBI Taxonomy" id="460087"/>
    <lineage>
        <taxon>Bacteria</taxon>
        <taxon>Bacillati</taxon>
        <taxon>Actinomycetota</taxon>
        <taxon>Actinomycetes</taxon>
        <taxon>Propionibacteriales</taxon>
        <taxon>Kribbellaceae</taxon>
        <taxon>Kribbella</taxon>
    </lineage>
</organism>
<comment type="caution">
    <text evidence="5">The sequence shown here is derived from an EMBL/GenBank/DDBJ whole genome shotgun (WGS) entry which is preliminary data.</text>
</comment>
<reference evidence="6" key="1">
    <citation type="journal article" date="2019" name="Int. J. Syst. Evol. Microbiol.">
        <title>The Global Catalogue of Microorganisms (GCM) 10K type strain sequencing project: providing services to taxonomists for standard genome sequencing and annotation.</title>
        <authorList>
            <consortium name="The Broad Institute Genomics Platform"/>
            <consortium name="The Broad Institute Genome Sequencing Center for Infectious Disease"/>
            <person name="Wu L."/>
            <person name="Ma J."/>
        </authorList>
    </citation>
    <scope>NUCLEOTIDE SEQUENCE [LARGE SCALE GENOMIC DNA]</scope>
    <source>
        <strain evidence="6">JCM 14969</strain>
    </source>
</reference>
<dbReference type="SMART" id="SM01043">
    <property type="entry name" value="BTAD"/>
    <property type="match status" value="1"/>
</dbReference>
<evidence type="ECO:0000313" key="6">
    <source>
        <dbReference type="Proteomes" id="UP001500393"/>
    </source>
</evidence>
<dbReference type="SUPFAM" id="SSF52540">
    <property type="entry name" value="P-loop containing nucleoside triphosphate hydrolases"/>
    <property type="match status" value="1"/>
</dbReference>
<dbReference type="Gene3D" id="1.25.40.10">
    <property type="entry name" value="Tetratricopeptide repeat domain"/>
    <property type="match status" value="1"/>
</dbReference>
<dbReference type="CDD" id="cd15831">
    <property type="entry name" value="BTAD"/>
    <property type="match status" value="1"/>
</dbReference>
<dbReference type="PANTHER" id="PTHR47691:SF3">
    <property type="entry name" value="HTH-TYPE TRANSCRIPTIONAL REGULATOR RV0890C-RELATED"/>
    <property type="match status" value="1"/>
</dbReference>